<accession>A0A815PC71</accession>
<organism evidence="1 3">
    <name type="scientific">Rotaria sordida</name>
    <dbReference type="NCBI Taxonomy" id="392033"/>
    <lineage>
        <taxon>Eukaryota</taxon>
        <taxon>Metazoa</taxon>
        <taxon>Spiralia</taxon>
        <taxon>Gnathifera</taxon>
        <taxon>Rotifera</taxon>
        <taxon>Eurotatoria</taxon>
        <taxon>Bdelloidea</taxon>
        <taxon>Philodinida</taxon>
        <taxon>Philodinidae</taxon>
        <taxon>Rotaria</taxon>
    </lineage>
</organism>
<dbReference type="Proteomes" id="UP000663874">
    <property type="component" value="Unassembled WGS sequence"/>
</dbReference>
<gene>
    <name evidence="2" type="ORF">FNK824_LOCUS19412</name>
    <name evidence="1" type="ORF">SEV965_LOCUS33525</name>
</gene>
<reference evidence="1" key="1">
    <citation type="submission" date="2021-02" db="EMBL/GenBank/DDBJ databases">
        <authorList>
            <person name="Nowell W R."/>
        </authorList>
    </citation>
    <scope>NUCLEOTIDE SEQUENCE</scope>
</reference>
<dbReference type="Proteomes" id="UP000663889">
    <property type="component" value="Unassembled WGS sequence"/>
</dbReference>
<evidence type="ECO:0000313" key="1">
    <source>
        <dbReference type="EMBL" id="CAF1447486.1"/>
    </source>
</evidence>
<protein>
    <submittedName>
        <fullName evidence="1">Uncharacterized protein</fullName>
    </submittedName>
</protein>
<dbReference type="AlphaFoldDB" id="A0A815PC71"/>
<proteinExistence type="predicted"/>
<sequence length="103" mass="11788">MAATAGNSDVFDVEQLVDNIFQNMDIDINILNDIVADFHNDFNYFNINLNEVIDEYHHTMASVADTISAAQQQQQQPNTQVPFRLLIPRCAAFRLMISRCRIN</sequence>
<evidence type="ECO:0000313" key="2">
    <source>
        <dbReference type="EMBL" id="CAF3878510.1"/>
    </source>
</evidence>
<comment type="caution">
    <text evidence="1">The sequence shown here is derived from an EMBL/GenBank/DDBJ whole genome shotgun (WGS) entry which is preliminary data.</text>
</comment>
<evidence type="ECO:0000313" key="3">
    <source>
        <dbReference type="Proteomes" id="UP000663889"/>
    </source>
</evidence>
<dbReference type="EMBL" id="CAJNOU010004595">
    <property type="protein sequence ID" value="CAF1447486.1"/>
    <property type="molecule type" value="Genomic_DNA"/>
</dbReference>
<name>A0A815PC71_9BILA</name>
<dbReference type="EMBL" id="CAJOBE010003407">
    <property type="protein sequence ID" value="CAF3878510.1"/>
    <property type="molecule type" value="Genomic_DNA"/>
</dbReference>